<feature type="transmembrane region" description="Helical" evidence="1">
    <location>
        <begin position="166"/>
        <end position="184"/>
    </location>
</feature>
<dbReference type="SUPFAM" id="SSF48317">
    <property type="entry name" value="Acid phosphatase/Vanadium-dependent haloperoxidase"/>
    <property type="match status" value="1"/>
</dbReference>
<evidence type="ECO:0000256" key="1">
    <source>
        <dbReference type="SAM" id="Phobius"/>
    </source>
</evidence>
<dbReference type="InterPro" id="IPR000326">
    <property type="entry name" value="PAP2/HPO"/>
</dbReference>
<comment type="caution">
    <text evidence="4">The sequence shown here is derived from an EMBL/GenBank/DDBJ whole genome shotgun (WGS) entry which is preliminary data.</text>
</comment>
<dbReference type="Proteomes" id="UP000474104">
    <property type="component" value="Unassembled WGS sequence"/>
</dbReference>
<dbReference type="OrthoDB" id="9790723at2"/>
<keyword evidence="1" id="KW-1133">Transmembrane helix</keyword>
<name>N2ARC4_9FIRM</name>
<dbReference type="RefSeq" id="WP_004074914.1">
    <property type="nucleotide sequence ID" value="NZ_CASCYM010000001.1"/>
</dbReference>
<evidence type="ECO:0000313" key="3">
    <source>
        <dbReference type="EMBL" id="NDO69509.1"/>
    </source>
</evidence>
<reference evidence="4" key="1">
    <citation type="submission" date="2018-10" db="EMBL/GenBank/DDBJ databases">
        <title>Schaedlerella arabinophila gen. nov. sp. nov., isolated from the mouse intestinal tract and comparative analysis with the genome of the closely related altered Schaedler flora strain ASF502.</title>
        <authorList>
            <person name="Miyake S."/>
            <person name="Soh M."/>
            <person name="Seedorf H."/>
        </authorList>
    </citation>
    <scope>NUCLEOTIDE SEQUENCE [LARGE SCALE GENOMIC DNA]</scope>
    <source>
        <strain evidence="4">DSM 106076</strain>
    </source>
</reference>
<dbReference type="EMBL" id="RHJS01000002">
    <property type="protein sequence ID" value="RRK33310.1"/>
    <property type="molecule type" value="Genomic_DNA"/>
</dbReference>
<accession>A0A426DKA5</accession>
<feature type="transmembrane region" description="Helical" evidence="1">
    <location>
        <begin position="54"/>
        <end position="78"/>
    </location>
</feature>
<dbReference type="eggNOG" id="COG0671">
    <property type="taxonomic scope" value="Bacteria"/>
</dbReference>
<dbReference type="AlphaFoldDB" id="N2ARC4"/>
<keyword evidence="1" id="KW-0812">Transmembrane</keyword>
<feature type="transmembrane region" description="Helical" evidence="1">
    <location>
        <begin position="90"/>
        <end position="109"/>
    </location>
</feature>
<feature type="domain" description="Phosphatidic acid phosphatase type 2/haloperoxidase" evidence="2">
    <location>
        <begin position="136"/>
        <end position="207"/>
    </location>
</feature>
<evidence type="ECO:0000313" key="6">
    <source>
        <dbReference type="Proteomes" id="UP000474104"/>
    </source>
</evidence>
<reference evidence="3 6" key="2">
    <citation type="submission" date="2019-07" db="EMBL/GenBank/DDBJ databases">
        <title>Draft genome sequences of 15 bacterial species constituting the stable defined intestinal microbiota of the GM15 gnotobiotic mouse model.</title>
        <authorList>
            <person name="Elie C."/>
            <person name="Mathieu A."/>
            <person name="Saliou A."/>
            <person name="Darnaud M."/>
            <person name="Leulier F."/>
            <person name="Tamellini A."/>
        </authorList>
    </citation>
    <scope>NUCLEOTIDE SEQUENCE [LARGE SCALE GENOMIC DNA]</scope>
    <source>
        <strain evidence="6">ASF 502</strain>
        <strain evidence="3">MD300</strain>
    </source>
</reference>
<protein>
    <submittedName>
        <fullName evidence="4">Phosphatase PAP2 family protein</fullName>
    </submittedName>
</protein>
<keyword evidence="5" id="KW-1185">Reference proteome</keyword>
<dbReference type="STRING" id="2044587.C824_01121"/>
<accession>N2ARC4</accession>
<proteinExistence type="predicted"/>
<organism evidence="4 5">
    <name type="scientific">Schaedlerella arabinosiphila</name>
    <dbReference type="NCBI Taxonomy" id="2044587"/>
    <lineage>
        <taxon>Bacteria</taxon>
        <taxon>Bacillati</taxon>
        <taxon>Bacillota</taxon>
        <taxon>Clostridia</taxon>
        <taxon>Lachnospirales</taxon>
        <taxon>Lachnospiraceae</taxon>
        <taxon>Schaedlerella</taxon>
    </lineage>
</organism>
<dbReference type="InterPro" id="IPR036938">
    <property type="entry name" value="PAP2/HPO_sf"/>
</dbReference>
<evidence type="ECO:0000313" key="4">
    <source>
        <dbReference type="EMBL" id="RRK33310.1"/>
    </source>
</evidence>
<dbReference type="Gene3D" id="1.20.144.10">
    <property type="entry name" value="Phosphatidic acid phosphatase type 2/haloperoxidase"/>
    <property type="match status" value="1"/>
</dbReference>
<dbReference type="Proteomes" id="UP000274920">
    <property type="component" value="Unassembled WGS sequence"/>
</dbReference>
<feature type="transmembrane region" description="Helical" evidence="1">
    <location>
        <begin position="16"/>
        <end position="33"/>
    </location>
</feature>
<evidence type="ECO:0000313" key="5">
    <source>
        <dbReference type="Proteomes" id="UP000274920"/>
    </source>
</evidence>
<sequence length="228" mass="26897">MTWRERTAELLKKYKHGWVFSYFLIYIPWFLYLEKHVTRNYHVIHAAIDDKIPFIEYFIVPYLLWFVFIAAVMLYFFFTDKEGFYRLAKLMFTGMTIFLIISTLVPNGLNIRPYSFERDNVFVDMVKLLYRADTPTNVMPSIHVYNSLAACIAVSRSRKLQSNKPVCAATYILAVLIILATMFLKQHSVIDVAAAIVMAYMLYQFFYAPEVRRYSQRRPARAAMLQNK</sequence>
<dbReference type="Pfam" id="PF01569">
    <property type="entry name" value="PAP2"/>
    <property type="match status" value="1"/>
</dbReference>
<dbReference type="EMBL" id="VIRB01000076">
    <property type="protein sequence ID" value="NDO69509.1"/>
    <property type="molecule type" value="Genomic_DNA"/>
</dbReference>
<evidence type="ECO:0000259" key="2">
    <source>
        <dbReference type="Pfam" id="PF01569"/>
    </source>
</evidence>
<keyword evidence="1" id="KW-0472">Membrane</keyword>
<gene>
    <name evidence="4" type="ORF">EBB54_19670</name>
    <name evidence="3" type="ORF">FMM80_12790</name>
</gene>
<dbReference type="HOGENOM" id="CLU_102949_1_0_9"/>
<feature type="transmembrane region" description="Helical" evidence="1">
    <location>
        <begin position="190"/>
        <end position="208"/>
    </location>
</feature>